<evidence type="ECO:0000313" key="2">
    <source>
        <dbReference type="Proteomes" id="UP000242432"/>
    </source>
</evidence>
<evidence type="ECO:0000313" key="1">
    <source>
        <dbReference type="EMBL" id="SKA61895.1"/>
    </source>
</evidence>
<keyword evidence="2" id="KW-1185">Reference proteome</keyword>
<dbReference type="EMBL" id="FUXX01000016">
    <property type="protein sequence ID" value="SKA61895.1"/>
    <property type="molecule type" value="Genomic_DNA"/>
</dbReference>
<name>A0A1T4VA98_9GAMM</name>
<organism evidence="1 2">
    <name type="scientific">Succinivibrio dextrinosolvens DSM 3072</name>
    <dbReference type="NCBI Taxonomy" id="1123324"/>
    <lineage>
        <taxon>Bacteria</taxon>
        <taxon>Pseudomonadati</taxon>
        <taxon>Pseudomonadota</taxon>
        <taxon>Gammaproteobacteria</taxon>
        <taxon>Aeromonadales</taxon>
        <taxon>Succinivibrionaceae</taxon>
        <taxon>Succinivibrio</taxon>
    </lineage>
</organism>
<reference evidence="2" key="1">
    <citation type="submission" date="2017-02" db="EMBL/GenBank/DDBJ databases">
        <authorList>
            <person name="Varghese N."/>
            <person name="Submissions S."/>
        </authorList>
    </citation>
    <scope>NUCLEOTIDE SEQUENCE [LARGE SCALE GENOMIC DNA]</scope>
    <source>
        <strain evidence="2">DSM 3072</strain>
    </source>
</reference>
<sequence>MLNQNIISKEEHLVYCKNLTKDKSNLVYRVSINKIPCGVINYTKLDYTNKTGEFGIYVLDKSRRIGICVGRLAIYYYFEVLNFSELRIRVLSSNKRAILYFEKLLFFSAPYLYKKEFIINGSSIDIIHYSMSYRHWNNVVKNRYMDTICHNSFIVDEKPENIYYQKSPLTI</sequence>
<dbReference type="Gene3D" id="3.40.630.30">
    <property type="match status" value="1"/>
</dbReference>
<gene>
    <name evidence="1" type="ORF">SAMN02745213_01167</name>
</gene>
<dbReference type="Proteomes" id="UP000242432">
    <property type="component" value="Unassembled WGS sequence"/>
</dbReference>
<evidence type="ECO:0008006" key="3">
    <source>
        <dbReference type="Google" id="ProtNLM"/>
    </source>
</evidence>
<protein>
    <recommendedName>
        <fullName evidence="3">Acetyltransferase (GNAT) domain-containing protein</fullName>
    </recommendedName>
</protein>
<accession>A0A1T4VA98</accession>
<dbReference type="SUPFAM" id="SSF55729">
    <property type="entry name" value="Acyl-CoA N-acyltransferases (Nat)"/>
    <property type="match status" value="1"/>
</dbReference>
<proteinExistence type="predicted"/>
<dbReference type="AlphaFoldDB" id="A0A1T4VA98"/>
<dbReference type="InterPro" id="IPR016181">
    <property type="entry name" value="Acyl_CoA_acyltransferase"/>
</dbReference>